<evidence type="ECO:0000256" key="2">
    <source>
        <dbReference type="ARBA" id="ARBA00009820"/>
    </source>
</evidence>
<dbReference type="Gene3D" id="3.40.50.10070">
    <property type="entry name" value="TolB, N-terminal domain"/>
    <property type="match status" value="1"/>
</dbReference>
<evidence type="ECO:0000256" key="4">
    <source>
        <dbReference type="ARBA" id="ARBA00022764"/>
    </source>
</evidence>
<dbReference type="EMBL" id="JBHRYN010000008">
    <property type="protein sequence ID" value="MFC3701464.1"/>
    <property type="molecule type" value="Genomic_DNA"/>
</dbReference>
<comment type="caution">
    <text evidence="7">The sequence shown here is derived from an EMBL/GenBank/DDBJ whole genome shotgun (WGS) entry which is preliminary data.</text>
</comment>
<comment type="subunit">
    <text evidence="5">The Tol-Pal system is composed of five core proteins: the inner membrane proteins TolA, TolQ and TolR, the periplasmic protein TolB and the outer membrane protein Pal. They form a network linking the inner and outer membranes and the peptidoglycan layer.</text>
</comment>
<evidence type="ECO:0000259" key="6">
    <source>
        <dbReference type="Pfam" id="PF04052"/>
    </source>
</evidence>
<feature type="chain" id="PRO_5044901572" description="Tol-Pal system protein TolB" evidence="5">
    <location>
        <begin position="25"/>
        <end position="434"/>
    </location>
</feature>
<keyword evidence="8" id="KW-1185">Reference proteome</keyword>
<dbReference type="HAMAP" id="MF_00671">
    <property type="entry name" value="TolB"/>
    <property type="match status" value="1"/>
</dbReference>
<evidence type="ECO:0000313" key="8">
    <source>
        <dbReference type="Proteomes" id="UP001595710"/>
    </source>
</evidence>
<comment type="similarity">
    <text evidence="2 5">Belongs to the TolB family.</text>
</comment>
<evidence type="ECO:0000256" key="1">
    <source>
        <dbReference type="ARBA" id="ARBA00004418"/>
    </source>
</evidence>
<dbReference type="InterPro" id="IPR007195">
    <property type="entry name" value="TolB_N"/>
</dbReference>
<dbReference type="PANTHER" id="PTHR36842:SF1">
    <property type="entry name" value="PROTEIN TOLB"/>
    <property type="match status" value="1"/>
</dbReference>
<accession>A0ABV7WT34</accession>
<dbReference type="Pfam" id="PF04052">
    <property type="entry name" value="TolB_N"/>
    <property type="match status" value="1"/>
</dbReference>
<evidence type="ECO:0000313" key="7">
    <source>
        <dbReference type="EMBL" id="MFC3701464.1"/>
    </source>
</evidence>
<reference evidence="8" key="1">
    <citation type="journal article" date="2019" name="Int. J. Syst. Evol. Microbiol.">
        <title>The Global Catalogue of Microorganisms (GCM) 10K type strain sequencing project: providing services to taxonomists for standard genome sequencing and annotation.</title>
        <authorList>
            <consortium name="The Broad Institute Genomics Platform"/>
            <consortium name="The Broad Institute Genome Sequencing Center for Infectious Disease"/>
            <person name="Wu L."/>
            <person name="Ma J."/>
        </authorList>
    </citation>
    <scope>NUCLEOTIDE SEQUENCE [LARGE SCALE GENOMIC DNA]</scope>
    <source>
        <strain evidence="8">CECT 8288</strain>
    </source>
</reference>
<proteinExistence type="inferred from homology"/>
<keyword evidence="5" id="KW-0131">Cell cycle</keyword>
<sequence precursor="true">MILRRIFTSLSLLSLLLLMLPAQADLEIVVTKGYDTKTRIAVVPFYWSGTSVLPERIENTLTNNLVRTGRFEPLAPSEMLSQPSTEEGIYFRDWQLLGQEYLVIGNLTPLPDNQVKVQVALYDVVKKTRMVRVTQNIGVYQLREFSHSISDLFYERITGVKGIFSTKIAFVTRKSLGGNQFDYRLQIADADGQRARTIYKSREPIISVSWAHDGKKIAFANKVGDRWKIFIQELASGQVRSISDARGYTSAPSFSPDGRYLAYVSSNKNSPEIYLYDFQTGKSNRITRNTYIDTEPSFAPDAKSFVFTSEKGGRPQIYRYDLASKRSERLTFEGSQNLRARYSTDGKYLVFVHQLEGRFHIAAMDLATRDVRILTQTNLDESPSIAPNGTMLVYATQRDSQGVLAWVSLDGQVTNQMKSDFGDVLEPSWSPYLN</sequence>
<dbReference type="RefSeq" id="WP_290282540.1">
    <property type="nucleotide sequence ID" value="NZ_JAUFQI010000001.1"/>
</dbReference>
<evidence type="ECO:0000256" key="3">
    <source>
        <dbReference type="ARBA" id="ARBA00022729"/>
    </source>
</evidence>
<dbReference type="Gene3D" id="2.120.10.30">
    <property type="entry name" value="TolB, C-terminal domain"/>
    <property type="match status" value="1"/>
</dbReference>
<comment type="subcellular location">
    <subcellularLocation>
        <location evidence="1 5">Periplasm</location>
    </subcellularLocation>
</comment>
<name>A0ABV7WT34_9GAMM</name>
<protein>
    <recommendedName>
        <fullName evidence="5">Tol-Pal system protein TolB</fullName>
    </recommendedName>
</protein>
<dbReference type="PANTHER" id="PTHR36842">
    <property type="entry name" value="PROTEIN TOLB HOMOLOG"/>
    <property type="match status" value="1"/>
</dbReference>
<dbReference type="Proteomes" id="UP001595710">
    <property type="component" value="Unassembled WGS sequence"/>
</dbReference>
<keyword evidence="3 5" id="KW-0732">Signal</keyword>
<dbReference type="InterPro" id="IPR011042">
    <property type="entry name" value="6-blade_b-propeller_TolB-like"/>
</dbReference>
<evidence type="ECO:0000256" key="5">
    <source>
        <dbReference type="HAMAP-Rule" id="MF_00671"/>
    </source>
</evidence>
<dbReference type="Pfam" id="PF07676">
    <property type="entry name" value="PD40"/>
    <property type="match status" value="3"/>
</dbReference>
<dbReference type="SUPFAM" id="SSF52964">
    <property type="entry name" value="TolB, N-terminal domain"/>
    <property type="match status" value="1"/>
</dbReference>
<dbReference type="SUPFAM" id="SSF69304">
    <property type="entry name" value="Tricorn protease N-terminal domain"/>
    <property type="match status" value="1"/>
</dbReference>
<gene>
    <name evidence="5 7" type="primary">tolB</name>
    <name evidence="7" type="ORF">ACFOND_07430</name>
</gene>
<feature type="domain" description="TolB N-terminal" evidence="6">
    <location>
        <begin position="26"/>
        <end position="130"/>
    </location>
</feature>
<dbReference type="InterPro" id="IPR014167">
    <property type="entry name" value="Tol-Pal_TolB"/>
</dbReference>
<keyword evidence="4 5" id="KW-0574">Periplasm</keyword>
<dbReference type="InterPro" id="IPR011659">
    <property type="entry name" value="WD40"/>
</dbReference>
<comment type="function">
    <text evidence="5">Part of the Tol-Pal system, which plays a role in outer membrane invagination during cell division and is important for maintaining outer membrane integrity.</text>
</comment>
<feature type="signal peptide" evidence="5">
    <location>
        <begin position="1"/>
        <end position="24"/>
    </location>
</feature>
<dbReference type="NCBIfam" id="TIGR02800">
    <property type="entry name" value="propeller_TolB"/>
    <property type="match status" value="1"/>
</dbReference>
<organism evidence="7 8">
    <name type="scientific">Reinekea marina</name>
    <dbReference type="NCBI Taxonomy" id="1310421"/>
    <lineage>
        <taxon>Bacteria</taxon>
        <taxon>Pseudomonadati</taxon>
        <taxon>Pseudomonadota</taxon>
        <taxon>Gammaproteobacteria</taxon>
        <taxon>Oceanospirillales</taxon>
        <taxon>Saccharospirillaceae</taxon>
        <taxon>Reinekea</taxon>
    </lineage>
</organism>
<keyword evidence="5" id="KW-0132">Cell division</keyword>